<evidence type="ECO:0000313" key="2">
    <source>
        <dbReference type="EMBL" id="MBP1925335.1"/>
    </source>
</evidence>
<gene>
    <name evidence="2" type="ORF">J2Z76_001194</name>
</gene>
<proteinExistence type="predicted"/>
<dbReference type="Gene3D" id="3.40.50.1370">
    <property type="entry name" value="Aspartate/ornithine carbamoyltransferase"/>
    <property type="match status" value="2"/>
</dbReference>
<name>A0ABS4GD61_9FIRM</name>
<accession>A0ABS4GD61</accession>
<dbReference type="InterPro" id="IPR036901">
    <property type="entry name" value="Asp/Orn_carbamoylTrfase_sf"/>
</dbReference>
<evidence type="ECO:0000313" key="3">
    <source>
        <dbReference type="Proteomes" id="UP001519342"/>
    </source>
</evidence>
<evidence type="ECO:0000256" key="1">
    <source>
        <dbReference type="ARBA" id="ARBA00022679"/>
    </source>
</evidence>
<reference evidence="2 3" key="1">
    <citation type="submission" date="2021-03" db="EMBL/GenBank/DDBJ databases">
        <title>Genomic Encyclopedia of Type Strains, Phase IV (KMG-IV): sequencing the most valuable type-strain genomes for metagenomic binning, comparative biology and taxonomic classification.</title>
        <authorList>
            <person name="Goeker M."/>
        </authorList>
    </citation>
    <scope>NUCLEOTIDE SEQUENCE [LARGE SCALE GENOMIC DNA]</scope>
    <source>
        <strain evidence="2 3">DSM 24004</strain>
    </source>
</reference>
<organism evidence="2 3">
    <name type="scientific">Sedimentibacter acidaminivorans</name>
    <dbReference type="NCBI Taxonomy" id="913099"/>
    <lineage>
        <taxon>Bacteria</taxon>
        <taxon>Bacillati</taxon>
        <taxon>Bacillota</taxon>
        <taxon>Tissierellia</taxon>
        <taxon>Sedimentibacter</taxon>
    </lineage>
</organism>
<dbReference type="EMBL" id="JAGGKS010000003">
    <property type="protein sequence ID" value="MBP1925335.1"/>
    <property type="molecule type" value="Genomic_DNA"/>
</dbReference>
<dbReference type="Proteomes" id="UP001519342">
    <property type="component" value="Unassembled WGS sequence"/>
</dbReference>
<comment type="caution">
    <text evidence="2">The sequence shown here is derived from an EMBL/GenBank/DDBJ whole genome shotgun (WGS) entry which is preliminary data.</text>
</comment>
<dbReference type="SUPFAM" id="SSF53671">
    <property type="entry name" value="Aspartate/ornithine carbamoyltransferase"/>
    <property type="match status" value="1"/>
</dbReference>
<protein>
    <submittedName>
        <fullName evidence="2">Ornithine carbamoyltransferase</fullName>
    </submittedName>
</protein>
<sequence>MSKAKPNALLNSCPPFYRGEEVSSDVIDSPYFVGYEFKESLISVQQSII</sequence>
<keyword evidence="1" id="KW-0808">Transferase</keyword>
<keyword evidence="3" id="KW-1185">Reference proteome</keyword>